<evidence type="ECO:0000313" key="3">
    <source>
        <dbReference type="Proteomes" id="UP001285441"/>
    </source>
</evidence>
<reference evidence="2" key="2">
    <citation type="submission" date="2023-06" db="EMBL/GenBank/DDBJ databases">
        <authorList>
            <consortium name="Lawrence Berkeley National Laboratory"/>
            <person name="Haridas S."/>
            <person name="Hensen N."/>
            <person name="Bonometti L."/>
            <person name="Westerberg I."/>
            <person name="Brannstrom I.O."/>
            <person name="Guillou S."/>
            <person name="Cros-Aarteil S."/>
            <person name="Calhoun S."/>
            <person name="Kuo A."/>
            <person name="Mondo S."/>
            <person name="Pangilinan J."/>
            <person name="Riley R."/>
            <person name="LaButti K."/>
            <person name="Andreopoulos B."/>
            <person name="Lipzen A."/>
            <person name="Chen C."/>
            <person name="Yanf M."/>
            <person name="Daum C."/>
            <person name="Ng V."/>
            <person name="Clum A."/>
            <person name="Steindorff A."/>
            <person name="Ohm R."/>
            <person name="Martin F."/>
            <person name="Silar P."/>
            <person name="Natvig D."/>
            <person name="Lalanne C."/>
            <person name="Gautier V."/>
            <person name="Ament-velasquez S.L."/>
            <person name="Kruys A."/>
            <person name="Hutchinson M.I."/>
            <person name="Powell A.J."/>
            <person name="Barry K."/>
            <person name="Miller A.N."/>
            <person name="Grigoriev I.V."/>
            <person name="Debuchy R."/>
            <person name="Gladieux P."/>
            <person name="Thoren M.H."/>
            <person name="Johannesson H."/>
        </authorList>
    </citation>
    <scope>NUCLEOTIDE SEQUENCE</scope>
    <source>
        <strain evidence="2">CBS 232.78</strain>
    </source>
</reference>
<gene>
    <name evidence="2" type="ORF">B0H63DRAFT_554801</name>
</gene>
<dbReference type="AlphaFoldDB" id="A0AAE0U7H6"/>
<accession>A0AAE0U7H6</accession>
<evidence type="ECO:0000256" key="1">
    <source>
        <dbReference type="SAM" id="MobiDB-lite"/>
    </source>
</evidence>
<dbReference type="EMBL" id="JAULSW010000001">
    <property type="protein sequence ID" value="KAK3393430.1"/>
    <property type="molecule type" value="Genomic_DNA"/>
</dbReference>
<sequence>MAHYGSFAPGGNTPPDIPRLQWPREKAARVADLREWTLSPPMTIAERILRPGESWNTSCVLLSEGRFSSLPADIEVGDVFRYRFKGASAVWWVWGHTDHEHAQTIARLDRGRKKVLLPIG</sequence>
<evidence type="ECO:0000313" key="2">
    <source>
        <dbReference type="EMBL" id="KAK3393430.1"/>
    </source>
</evidence>
<reference evidence="2" key="1">
    <citation type="journal article" date="2023" name="Mol. Phylogenet. Evol.">
        <title>Genome-scale phylogeny and comparative genomics of the fungal order Sordariales.</title>
        <authorList>
            <person name="Hensen N."/>
            <person name="Bonometti L."/>
            <person name="Westerberg I."/>
            <person name="Brannstrom I.O."/>
            <person name="Guillou S."/>
            <person name="Cros-Aarteil S."/>
            <person name="Calhoun S."/>
            <person name="Haridas S."/>
            <person name="Kuo A."/>
            <person name="Mondo S."/>
            <person name="Pangilinan J."/>
            <person name="Riley R."/>
            <person name="LaButti K."/>
            <person name="Andreopoulos B."/>
            <person name="Lipzen A."/>
            <person name="Chen C."/>
            <person name="Yan M."/>
            <person name="Daum C."/>
            <person name="Ng V."/>
            <person name="Clum A."/>
            <person name="Steindorff A."/>
            <person name="Ohm R.A."/>
            <person name="Martin F."/>
            <person name="Silar P."/>
            <person name="Natvig D.O."/>
            <person name="Lalanne C."/>
            <person name="Gautier V."/>
            <person name="Ament-Velasquez S.L."/>
            <person name="Kruys A."/>
            <person name="Hutchinson M.I."/>
            <person name="Powell A.J."/>
            <person name="Barry K."/>
            <person name="Miller A.N."/>
            <person name="Grigoriev I.V."/>
            <person name="Debuchy R."/>
            <person name="Gladieux P."/>
            <person name="Hiltunen Thoren M."/>
            <person name="Johannesson H."/>
        </authorList>
    </citation>
    <scope>NUCLEOTIDE SEQUENCE</scope>
    <source>
        <strain evidence="2">CBS 232.78</strain>
    </source>
</reference>
<proteinExistence type="predicted"/>
<keyword evidence="3" id="KW-1185">Reference proteome</keyword>
<organism evidence="2 3">
    <name type="scientific">Podospora didyma</name>
    <dbReference type="NCBI Taxonomy" id="330526"/>
    <lineage>
        <taxon>Eukaryota</taxon>
        <taxon>Fungi</taxon>
        <taxon>Dikarya</taxon>
        <taxon>Ascomycota</taxon>
        <taxon>Pezizomycotina</taxon>
        <taxon>Sordariomycetes</taxon>
        <taxon>Sordariomycetidae</taxon>
        <taxon>Sordariales</taxon>
        <taxon>Podosporaceae</taxon>
        <taxon>Podospora</taxon>
    </lineage>
</organism>
<name>A0AAE0U7H6_9PEZI</name>
<comment type="caution">
    <text evidence="2">The sequence shown here is derived from an EMBL/GenBank/DDBJ whole genome shotgun (WGS) entry which is preliminary data.</text>
</comment>
<protein>
    <submittedName>
        <fullName evidence="2">Uncharacterized protein</fullName>
    </submittedName>
</protein>
<feature type="region of interest" description="Disordered" evidence="1">
    <location>
        <begin position="1"/>
        <end position="20"/>
    </location>
</feature>
<dbReference type="Proteomes" id="UP001285441">
    <property type="component" value="Unassembled WGS sequence"/>
</dbReference>